<proteinExistence type="inferred from homology"/>
<dbReference type="Proteomes" id="UP000440578">
    <property type="component" value="Unassembled WGS sequence"/>
</dbReference>
<keyword evidence="8" id="KW-0449">Lipoprotein</keyword>
<dbReference type="InterPro" id="IPR009139">
    <property type="entry name" value="Wnt1"/>
</dbReference>
<keyword evidence="10" id="KW-0732">Signal</keyword>
<feature type="chain" id="PRO_5025568578" description="Protein Wnt" evidence="10">
    <location>
        <begin position="24"/>
        <end position="391"/>
    </location>
</feature>
<dbReference type="Gene3D" id="3.30.2460.20">
    <property type="match status" value="1"/>
</dbReference>
<dbReference type="InterPro" id="IPR005817">
    <property type="entry name" value="Wnt"/>
</dbReference>
<evidence type="ECO:0000256" key="9">
    <source>
        <dbReference type="RuleBase" id="RU003500"/>
    </source>
</evidence>
<name>A0A6A4VCA6_AMPAM</name>
<feature type="signal peptide" evidence="10">
    <location>
        <begin position="1"/>
        <end position="23"/>
    </location>
</feature>
<dbReference type="GO" id="GO:0030182">
    <property type="term" value="P:neuron differentiation"/>
    <property type="evidence" value="ECO:0007669"/>
    <property type="project" value="TreeGrafter"/>
</dbReference>
<dbReference type="PROSITE" id="PS00246">
    <property type="entry name" value="WNT1"/>
    <property type="match status" value="1"/>
</dbReference>
<dbReference type="FunFam" id="3.30.2460.20:FF:000001">
    <property type="entry name" value="Wnt homolog"/>
    <property type="match status" value="1"/>
</dbReference>
<dbReference type="GO" id="GO:0007517">
    <property type="term" value="P:muscle organ development"/>
    <property type="evidence" value="ECO:0007669"/>
    <property type="project" value="UniProtKB-ARBA"/>
</dbReference>
<evidence type="ECO:0000256" key="10">
    <source>
        <dbReference type="SAM" id="SignalP"/>
    </source>
</evidence>
<dbReference type="Pfam" id="PF00110">
    <property type="entry name" value="wnt"/>
    <property type="match status" value="1"/>
</dbReference>
<comment type="caution">
    <text evidence="11">The sequence shown here is derived from an EMBL/GenBank/DDBJ whole genome shotgun (WGS) entry which is preliminary data.</text>
</comment>
<accession>A0A6A4VCA6</accession>
<protein>
    <recommendedName>
        <fullName evidence="9">Protein Wnt</fullName>
    </recommendedName>
</protein>
<dbReference type="GO" id="GO:0000902">
    <property type="term" value="P:cell morphogenesis"/>
    <property type="evidence" value="ECO:0007669"/>
    <property type="project" value="UniProtKB-ARBA"/>
</dbReference>
<keyword evidence="12" id="KW-1185">Reference proteome</keyword>
<dbReference type="PANTHER" id="PTHR12027:SF91">
    <property type="entry name" value="PROTO-ONCOGENE WNT-1"/>
    <property type="match status" value="1"/>
</dbReference>
<dbReference type="PRINTS" id="PR01841">
    <property type="entry name" value="WNT1PROTEIN"/>
</dbReference>
<keyword evidence="3 9" id="KW-0217">Developmental protein</keyword>
<keyword evidence="4" id="KW-0964">Secreted</keyword>
<comment type="similarity">
    <text evidence="2 9">Belongs to the Wnt family.</text>
</comment>
<dbReference type="OrthoDB" id="5945655at2759"/>
<dbReference type="InterPro" id="IPR018161">
    <property type="entry name" value="Wnt_CS"/>
</dbReference>
<evidence type="ECO:0000313" key="12">
    <source>
        <dbReference type="Proteomes" id="UP000440578"/>
    </source>
</evidence>
<reference evidence="11 12" key="1">
    <citation type="submission" date="2019-07" db="EMBL/GenBank/DDBJ databases">
        <title>Draft genome assembly of a fouling barnacle, Amphibalanus amphitrite (Darwin, 1854): The first reference genome for Thecostraca.</title>
        <authorList>
            <person name="Kim W."/>
        </authorList>
    </citation>
    <scope>NUCLEOTIDE SEQUENCE [LARGE SCALE GENOMIC DNA]</scope>
    <source>
        <strain evidence="11">SNU_AA5</strain>
        <tissue evidence="11">Soma without cirri and trophi</tissue>
    </source>
</reference>
<dbReference type="PANTHER" id="PTHR12027">
    <property type="entry name" value="WNT RELATED"/>
    <property type="match status" value="1"/>
</dbReference>
<dbReference type="GO" id="GO:0060070">
    <property type="term" value="P:canonical Wnt signaling pathway"/>
    <property type="evidence" value="ECO:0007669"/>
    <property type="project" value="TreeGrafter"/>
</dbReference>
<dbReference type="GO" id="GO:0045165">
    <property type="term" value="P:cell fate commitment"/>
    <property type="evidence" value="ECO:0007669"/>
    <property type="project" value="TreeGrafter"/>
</dbReference>
<comment type="subcellular location">
    <subcellularLocation>
        <location evidence="1 9">Secreted</location>
        <location evidence="1 9">Extracellular space</location>
        <location evidence="1 9">Extracellular matrix</location>
    </subcellularLocation>
</comment>
<evidence type="ECO:0000256" key="7">
    <source>
        <dbReference type="ARBA" id="ARBA00023157"/>
    </source>
</evidence>
<gene>
    <name evidence="11" type="primary">WNT-1</name>
    <name evidence="11" type="ORF">FJT64_010395</name>
</gene>
<keyword evidence="6 9" id="KW-0879">Wnt signaling pathway</keyword>
<evidence type="ECO:0000313" key="11">
    <source>
        <dbReference type="EMBL" id="KAF0291475.1"/>
    </source>
</evidence>
<dbReference type="GO" id="GO:0005615">
    <property type="term" value="C:extracellular space"/>
    <property type="evidence" value="ECO:0007669"/>
    <property type="project" value="TreeGrafter"/>
</dbReference>
<evidence type="ECO:0000256" key="5">
    <source>
        <dbReference type="ARBA" id="ARBA00022530"/>
    </source>
</evidence>
<dbReference type="InterPro" id="IPR043158">
    <property type="entry name" value="Wnt_C"/>
</dbReference>
<comment type="function">
    <text evidence="9">Ligand for members of the frizzled family of seven transmembrane receptors.</text>
</comment>
<evidence type="ECO:0000256" key="3">
    <source>
        <dbReference type="ARBA" id="ARBA00022473"/>
    </source>
</evidence>
<organism evidence="11 12">
    <name type="scientific">Amphibalanus amphitrite</name>
    <name type="common">Striped barnacle</name>
    <name type="synonym">Balanus amphitrite</name>
    <dbReference type="NCBI Taxonomy" id="1232801"/>
    <lineage>
        <taxon>Eukaryota</taxon>
        <taxon>Metazoa</taxon>
        <taxon>Ecdysozoa</taxon>
        <taxon>Arthropoda</taxon>
        <taxon>Crustacea</taxon>
        <taxon>Multicrustacea</taxon>
        <taxon>Cirripedia</taxon>
        <taxon>Thoracica</taxon>
        <taxon>Thoracicalcarea</taxon>
        <taxon>Balanomorpha</taxon>
        <taxon>Balanoidea</taxon>
        <taxon>Balanidae</taxon>
        <taxon>Amphibalaninae</taxon>
        <taxon>Amphibalanus</taxon>
    </lineage>
</organism>
<sequence>MTRAPAAWAGLCLLAVAWSLTHADASRSSGKGSKWWGVIHLADDTSKAEDPTLSNDLRSNRMRGAYPGYPLDPISSLRKKQRRLARENQGVIGAVARGTRAAVTECQHQFRNRRWNCPTQERMRGRRLFGRIVNIACRETAFLYAMTSASVTHHVSRACAEGSVRSCSCGYSGRQPSGPDWQWGGCSDNIQFGYRFSRRFVDASERGRDMRYMMNIHNNEAGRRAVSGQMQRQCKCHGMSGSCTVKTCWMRLPTLREVGDNLKAEFDGATHVRVPNTIQNSRRSRRRRRRYNFQLQPLKPHHKPPTRNDLVYYEDSPDFCTKNQRLGFGGTVGRLCNDTSSGVDGCELMCCGRGYHTQVKEVLEHCECTFKWCCDVKCKVCRTRKVEHRCL</sequence>
<evidence type="ECO:0000256" key="8">
    <source>
        <dbReference type="ARBA" id="ARBA00023288"/>
    </source>
</evidence>
<evidence type="ECO:0000256" key="2">
    <source>
        <dbReference type="ARBA" id="ARBA00005683"/>
    </source>
</evidence>
<keyword evidence="7" id="KW-1015">Disulfide bond</keyword>
<keyword evidence="5" id="KW-0272">Extracellular matrix</keyword>
<evidence type="ECO:0000256" key="4">
    <source>
        <dbReference type="ARBA" id="ARBA00022525"/>
    </source>
</evidence>
<dbReference type="EMBL" id="VIIS01001878">
    <property type="protein sequence ID" value="KAF0291475.1"/>
    <property type="molecule type" value="Genomic_DNA"/>
</dbReference>
<evidence type="ECO:0000256" key="1">
    <source>
        <dbReference type="ARBA" id="ARBA00004498"/>
    </source>
</evidence>
<dbReference type="SMART" id="SM00097">
    <property type="entry name" value="WNT1"/>
    <property type="match status" value="1"/>
</dbReference>
<dbReference type="AlphaFoldDB" id="A0A6A4VCA6"/>
<dbReference type="GO" id="GO:0005125">
    <property type="term" value="F:cytokine activity"/>
    <property type="evidence" value="ECO:0007669"/>
    <property type="project" value="TreeGrafter"/>
</dbReference>
<dbReference type="GO" id="GO:0005109">
    <property type="term" value="F:frizzled binding"/>
    <property type="evidence" value="ECO:0007669"/>
    <property type="project" value="TreeGrafter"/>
</dbReference>
<evidence type="ECO:0000256" key="6">
    <source>
        <dbReference type="ARBA" id="ARBA00022687"/>
    </source>
</evidence>
<dbReference type="PRINTS" id="PR01349">
    <property type="entry name" value="WNTPROTEIN"/>
</dbReference>